<dbReference type="InterPro" id="IPR015168">
    <property type="entry name" value="SsuA/THI5"/>
</dbReference>
<dbReference type="RefSeq" id="WP_129010907.1">
    <property type="nucleotide sequence ID" value="NZ_CP053835.1"/>
</dbReference>
<dbReference type="KEGG" id="adz:ADFLV_2619"/>
<dbReference type="Gene3D" id="3.30.70.270">
    <property type="match status" value="1"/>
</dbReference>
<dbReference type="Pfam" id="PF00990">
    <property type="entry name" value="GGDEF"/>
    <property type="match status" value="1"/>
</dbReference>
<proteinExistence type="predicted"/>
<keyword evidence="3" id="KW-0812">Transmembrane</keyword>
<feature type="transmembrane region" description="Helical" evidence="3">
    <location>
        <begin position="557"/>
        <end position="579"/>
    </location>
</feature>
<gene>
    <name evidence="5" type="ORF">ADFLV_2619</name>
</gene>
<dbReference type="AlphaFoldDB" id="A0AAE7E7K6"/>
<dbReference type="Gene3D" id="3.40.190.10">
    <property type="entry name" value="Periplasmic binding protein-like II"/>
    <property type="match status" value="4"/>
</dbReference>
<dbReference type="GO" id="GO:0052621">
    <property type="term" value="F:diguanylate cyclase activity"/>
    <property type="evidence" value="ECO:0007669"/>
    <property type="project" value="UniProtKB-EC"/>
</dbReference>
<dbReference type="PANTHER" id="PTHR45138:SF9">
    <property type="entry name" value="DIGUANYLATE CYCLASE DGCM-RELATED"/>
    <property type="match status" value="1"/>
</dbReference>
<dbReference type="SMART" id="SM00267">
    <property type="entry name" value="GGDEF"/>
    <property type="match status" value="1"/>
</dbReference>
<evidence type="ECO:0000259" key="4">
    <source>
        <dbReference type="PROSITE" id="PS50887"/>
    </source>
</evidence>
<evidence type="ECO:0000313" key="6">
    <source>
        <dbReference type="Proteomes" id="UP000503313"/>
    </source>
</evidence>
<keyword evidence="3" id="KW-1133">Transmembrane helix</keyword>
<dbReference type="FunFam" id="3.30.70.270:FF:000001">
    <property type="entry name" value="Diguanylate cyclase domain protein"/>
    <property type="match status" value="1"/>
</dbReference>
<evidence type="ECO:0000313" key="5">
    <source>
        <dbReference type="EMBL" id="QKF78592.1"/>
    </source>
</evidence>
<accession>A0AAE7E7K6</accession>
<dbReference type="SUPFAM" id="SSF55073">
    <property type="entry name" value="Nucleotide cyclase"/>
    <property type="match status" value="1"/>
</dbReference>
<comment type="catalytic activity">
    <reaction evidence="2">
        <text>2 GTP = 3',3'-c-di-GMP + 2 diphosphate</text>
        <dbReference type="Rhea" id="RHEA:24898"/>
        <dbReference type="ChEBI" id="CHEBI:33019"/>
        <dbReference type="ChEBI" id="CHEBI:37565"/>
        <dbReference type="ChEBI" id="CHEBI:58805"/>
        <dbReference type="EC" id="2.7.7.65"/>
    </reaction>
</comment>
<dbReference type="InterPro" id="IPR029787">
    <property type="entry name" value="Nucleotide_cyclase"/>
</dbReference>
<dbReference type="InterPro" id="IPR001638">
    <property type="entry name" value="Solute-binding_3/MltF_N"/>
</dbReference>
<dbReference type="SMART" id="SM00062">
    <property type="entry name" value="PBPb"/>
    <property type="match status" value="1"/>
</dbReference>
<dbReference type="Proteomes" id="UP000503313">
    <property type="component" value="Chromosome"/>
</dbReference>
<feature type="domain" description="GGDEF" evidence="4">
    <location>
        <begin position="629"/>
        <end position="761"/>
    </location>
</feature>
<evidence type="ECO:0000256" key="3">
    <source>
        <dbReference type="SAM" id="Phobius"/>
    </source>
</evidence>
<sequence length="761" mass="89032">MIIKKLLIILLLFIFNAQINANQNITLYLDWLNQFQFAGYYIAKEKGYYENIGLNVEIKESNKDINILDKVINNENSYGIGKSSLILDTLSGKDIILLSSIYQSSPLVLLSLKSLNIKTIKDLKNKKIMITNDAIEATSIKSMITSQNLNLNDIKIQKHTFNIEDLINGKTDVMACYLSNEPHILEKRNIEYNIIDPNEYNFNFYEGILFTSKKELLNNSIRVQDFNEASLKGWKYAFENIEETAKIIFEKYNTQNKSLEDLIYEGKILKKLSKYNESLLGDISAEKIDEIKKIYTFLGLNKDNNKFDTNSIILNKTKIILNKEKLDYLRNNHFTLLVEDNKIPFSFKLTNEFKGIEIDFWDFISKKLNKPFNLEETISNKLFNIFSNTIKARFVYSLKKITSDKYILSNSIAQIPIAIVTKNDKNYISDLSVLENVKIGVFDSLKIIPILEKEYPNIKFVKIDSIDNGFYKLKNNEIFGFIDNIYALSHNINKNKLHNLKINTTLNYFLNMFLQVENKDKEFVELVNYTISKLTKNEQKSILNNYQQILYHDSITYLQILKFILPLVLLLFIFLFFNLRLKKEIEKRKKAEIELLKLANKDSLTNIYNRRKIEEICEHELLRSKRYLTQFSIIFFDLNDFKLINDKFGHHMGDVVLIKVAQIINKHIRQTDSFGRWGGDEFLIVLPQTNKEQTKSIIFGLERNLNTIEFEFDKSLKISCSFGFTEYEKDDTLDSLLKKADESMYIAKANYKKLKKNQSKD</sequence>
<evidence type="ECO:0000256" key="2">
    <source>
        <dbReference type="ARBA" id="ARBA00034247"/>
    </source>
</evidence>
<organism evidence="5 6">
    <name type="scientific">Arcobacter defluvii</name>
    <dbReference type="NCBI Taxonomy" id="873191"/>
    <lineage>
        <taxon>Bacteria</taxon>
        <taxon>Pseudomonadati</taxon>
        <taxon>Campylobacterota</taxon>
        <taxon>Epsilonproteobacteria</taxon>
        <taxon>Campylobacterales</taxon>
        <taxon>Arcobacteraceae</taxon>
        <taxon>Arcobacter</taxon>
    </lineage>
</organism>
<dbReference type="SUPFAM" id="SSF53850">
    <property type="entry name" value="Periplasmic binding protein-like II"/>
    <property type="match status" value="2"/>
</dbReference>
<evidence type="ECO:0000256" key="1">
    <source>
        <dbReference type="ARBA" id="ARBA00012528"/>
    </source>
</evidence>
<keyword evidence="6" id="KW-1185">Reference proteome</keyword>
<dbReference type="InterPro" id="IPR000160">
    <property type="entry name" value="GGDEF_dom"/>
</dbReference>
<dbReference type="InterPro" id="IPR043128">
    <property type="entry name" value="Rev_trsase/Diguanyl_cyclase"/>
</dbReference>
<dbReference type="PROSITE" id="PS50887">
    <property type="entry name" value="GGDEF"/>
    <property type="match status" value="1"/>
</dbReference>
<dbReference type="Pfam" id="PF09084">
    <property type="entry name" value="NMT1"/>
    <property type="match status" value="1"/>
</dbReference>
<dbReference type="CDD" id="cd01949">
    <property type="entry name" value="GGDEF"/>
    <property type="match status" value="1"/>
</dbReference>
<dbReference type="InterPro" id="IPR050469">
    <property type="entry name" value="Diguanylate_Cyclase"/>
</dbReference>
<dbReference type="EC" id="2.7.7.65" evidence="1"/>
<protein>
    <recommendedName>
        <fullName evidence="1">diguanylate cyclase</fullName>
        <ecNumber evidence="1">2.7.7.65</ecNumber>
    </recommendedName>
</protein>
<keyword evidence="3" id="KW-0472">Membrane</keyword>
<dbReference type="NCBIfam" id="TIGR00254">
    <property type="entry name" value="GGDEF"/>
    <property type="match status" value="1"/>
</dbReference>
<name>A0AAE7E7K6_9BACT</name>
<dbReference type="PANTHER" id="PTHR45138">
    <property type="entry name" value="REGULATORY COMPONENTS OF SENSORY TRANSDUCTION SYSTEM"/>
    <property type="match status" value="1"/>
</dbReference>
<reference evidence="5 6" key="1">
    <citation type="submission" date="2020-05" db="EMBL/GenBank/DDBJ databases">
        <title>Complete genome sequencing of Campylobacter and Arcobacter type strains.</title>
        <authorList>
            <person name="Miller W.G."/>
            <person name="Yee E."/>
        </authorList>
    </citation>
    <scope>NUCLEOTIDE SEQUENCE [LARGE SCALE GENOMIC DNA]</scope>
    <source>
        <strain evidence="5 6">LMG 25694</strain>
    </source>
</reference>
<dbReference type="EMBL" id="CP053835">
    <property type="protein sequence ID" value="QKF78592.1"/>
    <property type="molecule type" value="Genomic_DNA"/>
</dbReference>